<feature type="chain" id="PRO_5047074069" description="TolC family protein" evidence="2">
    <location>
        <begin position="19"/>
        <end position="405"/>
    </location>
</feature>
<evidence type="ECO:0008006" key="5">
    <source>
        <dbReference type="Google" id="ProtNLM"/>
    </source>
</evidence>
<dbReference type="RefSeq" id="WP_230476224.1">
    <property type="nucleotide sequence ID" value="NZ_CP072842.1"/>
</dbReference>
<gene>
    <name evidence="3" type="ORF">J9309_12540</name>
</gene>
<name>A0ABX7XCE1_9FLAO</name>
<evidence type="ECO:0000256" key="2">
    <source>
        <dbReference type="SAM" id="SignalP"/>
    </source>
</evidence>
<keyword evidence="2" id="KW-0732">Signal</keyword>
<feature type="coiled-coil region" evidence="1">
    <location>
        <begin position="27"/>
        <end position="68"/>
    </location>
</feature>
<protein>
    <recommendedName>
        <fullName evidence="5">TolC family protein</fullName>
    </recommendedName>
</protein>
<keyword evidence="4" id="KW-1185">Reference proteome</keyword>
<evidence type="ECO:0000313" key="4">
    <source>
        <dbReference type="Proteomes" id="UP000672011"/>
    </source>
</evidence>
<reference evidence="3 4" key="1">
    <citation type="journal article" date="2021" name="Int. J. Syst. Evol. Microbiol.">
        <title>Faecalibacter bovis sp. nov., isolated from cow faeces.</title>
        <authorList>
            <person name="Li F."/>
            <person name="Zhao W."/>
            <person name="Hong Q."/>
            <person name="Shao Q."/>
            <person name="Song J."/>
            <person name="Yang S."/>
        </authorList>
    </citation>
    <scope>NUCLEOTIDE SEQUENCE [LARGE SCALE GENOMIC DNA]</scope>
    <source>
        <strain evidence="3 4">ZY171143</strain>
    </source>
</reference>
<keyword evidence="1" id="KW-0175">Coiled coil</keyword>
<dbReference type="Proteomes" id="UP000672011">
    <property type="component" value="Chromosome"/>
</dbReference>
<evidence type="ECO:0000313" key="3">
    <source>
        <dbReference type="EMBL" id="QTV05581.1"/>
    </source>
</evidence>
<dbReference type="EMBL" id="CP072842">
    <property type="protein sequence ID" value="QTV05581.1"/>
    <property type="molecule type" value="Genomic_DNA"/>
</dbReference>
<accession>A0ABX7XCE1</accession>
<proteinExistence type="predicted"/>
<evidence type="ECO:0000256" key="1">
    <source>
        <dbReference type="SAM" id="Coils"/>
    </source>
</evidence>
<organism evidence="3 4">
    <name type="scientific">Faecalibacter bovis</name>
    <dbReference type="NCBI Taxonomy" id="2898187"/>
    <lineage>
        <taxon>Bacteria</taxon>
        <taxon>Pseudomonadati</taxon>
        <taxon>Bacteroidota</taxon>
        <taxon>Flavobacteriia</taxon>
        <taxon>Flavobacteriales</taxon>
        <taxon>Weeksellaceae</taxon>
        <taxon>Faecalibacter</taxon>
    </lineage>
</organism>
<sequence>MKNRFLLLSFLCANFALAQEEITLQTEDQTSKLLDQYRLEINQLKNDKESLQHTIKLHEELLNSLQKNNNYNNSTKWTTIKNNIINGVESYRHLNDKIQILKTVSKTATYVNYTNSLSGITDNPLGFSFKDKIESSYKSNFTDKKKQPKFAKIIEAITTSPLIQLVPIASQASTVTNSVLNILYTNEATAKESELANIQKFEKDISKYLKYFNEMSAQNQELSVNNTTYVKGLESIQQDMVKDVVVIRENLGLNVRPRNEKTETIDAYLNYLLEDMNSDFVLAHLTKLSSKHKNIEILLQSEPSVFTINNNFENLEEYANRFKSTYDFYISFNKSYVANLTKIVNEAKSNNIIEAKDSKSVDKIHQDVIDQLSKISNENLQSLENTIKINQLENSVNKINYIKFL</sequence>
<feature type="signal peptide" evidence="2">
    <location>
        <begin position="1"/>
        <end position="18"/>
    </location>
</feature>
<reference evidence="4" key="2">
    <citation type="submission" date="2021-04" db="EMBL/GenBank/DDBJ databases">
        <title>Taxonomy of Flavobacteriaceae bacterium ZY171143.</title>
        <authorList>
            <person name="Li F."/>
        </authorList>
    </citation>
    <scope>NUCLEOTIDE SEQUENCE [LARGE SCALE GENOMIC DNA]</scope>
    <source>
        <strain evidence="4">ZY171143</strain>
    </source>
</reference>